<dbReference type="EMBL" id="KV417270">
    <property type="protein sequence ID" value="KZP00291.1"/>
    <property type="molecule type" value="Genomic_DNA"/>
</dbReference>
<evidence type="ECO:0000313" key="1">
    <source>
        <dbReference type="EMBL" id="KZP00291.1"/>
    </source>
</evidence>
<gene>
    <name evidence="1" type="ORF">CALVIDRAFT_533936</name>
</gene>
<name>A0A167QVK9_CALVF</name>
<dbReference type="AlphaFoldDB" id="A0A167QVK9"/>
<reference evidence="1 2" key="1">
    <citation type="journal article" date="2016" name="Mol. Biol. Evol.">
        <title>Comparative Genomics of Early-Diverging Mushroom-Forming Fungi Provides Insights into the Origins of Lignocellulose Decay Capabilities.</title>
        <authorList>
            <person name="Nagy L.G."/>
            <person name="Riley R."/>
            <person name="Tritt A."/>
            <person name="Adam C."/>
            <person name="Daum C."/>
            <person name="Floudas D."/>
            <person name="Sun H."/>
            <person name="Yadav J.S."/>
            <person name="Pangilinan J."/>
            <person name="Larsson K.H."/>
            <person name="Matsuura K."/>
            <person name="Barry K."/>
            <person name="Labutti K."/>
            <person name="Kuo R."/>
            <person name="Ohm R.A."/>
            <person name="Bhattacharya S.S."/>
            <person name="Shirouzu T."/>
            <person name="Yoshinaga Y."/>
            <person name="Martin F.M."/>
            <person name="Grigoriev I.V."/>
            <person name="Hibbett D.S."/>
        </authorList>
    </citation>
    <scope>NUCLEOTIDE SEQUENCE [LARGE SCALE GENOMIC DNA]</scope>
    <source>
        <strain evidence="1 2">TUFC12733</strain>
    </source>
</reference>
<sequence>MLGGRDGNAAQRRGRRLPLESVYCRSRYLPQCGYMRTCRDSPAANEADMHPLQYICRTLRRRLRVVSGLSCMTSTIINRSEVCTEGLFKLRHVSSRNQATNPLTFAGGDASLSAGLEGGRACRACSGGRCPFKRPP</sequence>
<evidence type="ECO:0000313" key="2">
    <source>
        <dbReference type="Proteomes" id="UP000076738"/>
    </source>
</evidence>
<keyword evidence="2" id="KW-1185">Reference proteome</keyword>
<protein>
    <submittedName>
        <fullName evidence="1">Uncharacterized protein</fullName>
    </submittedName>
</protein>
<organism evidence="1 2">
    <name type="scientific">Calocera viscosa (strain TUFC12733)</name>
    <dbReference type="NCBI Taxonomy" id="1330018"/>
    <lineage>
        <taxon>Eukaryota</taxon>
        <taxon>Fungi</taxon>
        <taxon>Dikarya</taxon>
        <taxon>Basidiomycota</taxon>
        <taxon>Agaricomycotina</taxon>
        <taxon>Dacrymycetes</taxon>
        <taxon>Dacrymycetales</taxon>
        <taxon>Dacrymycetaceae</taxon>
        <taxon>Calocera</taxon>
    </lineage>
</organism>
<dbReference type="Proteomes" id="UP000076738">
    <property type="component" value="Unassembled WGS sequence"/>
</dbReference>
<proteinExistence type="predicted"/>
<accession>A0A167QVK9</accession>